<comment type="caution">
    <text evidence="1">The sequence shown here is derived from an EMBL/GenBank/DDBJ whole genome shotgun (WGS) entry which is preliminary data.</text>
</comment>
<dbReference type="PATRIC" id="fig|582475.4.peg.990"/>
<accession>A0A0K9FD23</accession>
<proteinExistence type="predicted"/>
<evidence type="ECO:0000313" key="1">
    <source>
        <dbReference type="EMBL" id="KMY32001.1"/>
    </source>
</evidence>
<dbReference type="RefSeq" id="WP_049664968.1">
    <property type="nucleotide sequence ID" value="NZ_LFXJ01000005.1"/>
</dbReference>
<sequence length="122" mass="13986">MIILSFMFILVAYDNQNIDEEHHAYIENSGWTIASFDSTEQVTMDFAPETIANYKAANITFIEDFIGKELNIITYKLKEKGPEGDNLIIKVYEYEGEIVGSIGEITNYTPGMFNRSEKWLGR</sequence>
<dbReference type="EMBL" id="LFXJ01000005">
    <property type="protein sequence ID" value="KMY32001.1"/>
    <property type="molecule type" value="Genomic_DNA"/>
</dbReference>
<dbReference type="Proteomes" id="UP000037326">
    <property type="component" value="Unassembled WGS sequence"/>
</dbReference>
<dbReference type="OrthoDB" id="2736351at2"/>
<reference evidence="2" key="1">
    <citation type="submission" date="2015-07" db="EMBL/GenBank/DDBJ databases">
        <authorList>
            <consortium name="Consortium for Microbial Forensics and Genomics (microFORGE)"/>
            <person name="Knight B.M."/>
            <person name="Roberts D.P."/>
            <person name="Lin D."/>
            <person name="Hari K."/>
            <person name="Fletcher J."/>
            <person name="Melcher U."/>
            <person name="Blagden T."/>
            <person name="Winegar R.A."/>
        </authorList>
    </citation>
    <scope>NUCLEOTIDE SEQUENCE [LARGE SCALE GENOMIC DNA]</scope>
    <source>
        <strain evidence="2">DSM 23493</strain>
    </source>
</reference>
<dbReference type="AlphaFoldDB" id="A0A0K9FD23"/>
<name>A0A0K9FD23_9BACI</name>
<organism evidence="1 2">
    <name type="scientific">Lysinibacillus xylanilyticus</name>
    <dbReference type="NCBI Taxonomy" id="582475"/>
    <lineage>
        <taxon>Bacteria</taxon>
        <taxon>Bacillati</taxon>
        <taxon>Bacillota</taxon>
        <taxon>Bacilli</taxon>
        <taxon>Bacillales</taxon>
        <taxon>Bacillaceae</taxon>
        <taxon>Lysinibacillus</taxon>
    </lineage>
</organism>
<evidence type="ECO:0000313" key="2">
    <source>
        <dbReference type="Proteomes" id="UP000037326"/>
    </source>
</evidence>
<evidence type="ECO:0008006" key="3">
    <source>
        <dbReference type="Google" id="ProtNLM"/>
    </source>
</evidence>
<gene>
    <name evidence="1" type="ORF">ACZ11_07440</name>
</gene>
<dbReference type="GeneID" id="96598105"/>
<protein>
    <recommendedName>
        <fullName evidence="3">DUF4830 domain-containing protein</fullName>
    </recommendedName>
</protein>